<name>A0A1S2YLK4_CICAR</name>
<feature type="region of interest" description="Disordered" evidence="1">
    <location>
        <begin position="173"/>
        <end position="221"/>
    </location>
</feature>
<feature type="region of interest" description="Disordered" evidence="1">
    <location>
        <begin position="261"/>
        <end position="291"/>
    </location>
</feature>
<evidence type="ECO:0000313" key="2">
    <source>
        <dbReference type="Proteomes" id="UP000087171"/>
    </source>
</evidence>
<dbReference type="GeneID" id="101491910"/>
<organism evidence="2 3">
    <name type="scientific">Cicer arietinum</name>
    <name type="common">Chickpea</name>
    <name type="synonym">Garbanzo</name>
    <dbReference type="NCBI Taxonomy" id="3827"/>
    <lineage>
        <taxon>Eukaryota</taxon>
        <taxon>Viridiplantae</taxon>
        <taxon>Streptophyta</taxon>
        <taxon>Embryophyta</taxon>
        <taxon>Tracheophyta</taxon>
        <taxon>Spermatophyta</taxon>
        <taxon>Magnoliopsida</taxon>
        <taxon>eudicotyledons</taxon>
        <taxon>Gunneridae</taxon>
        <taxon>Pentapetalae</taxon>
        <taxon>rosids</taxon>
        <taxon>fabids</taxon>
        <taxon>Fabales</taxon>
        <taxon>Fabaceae</taxon>
        <taxon>Papilionoideae</taxon>
        <taxon>50 kb inversion clade</taxon>
        <taxon>NPAAA clade</taxon>
        <taxon>Hologalegina</taxon>
        <taxon>IRL clade</taxon>
        <taxon>Cicereae</taxon>
        <taxon>Cicer</taxon>
    </lineage>
</organism>
<feature type="region of interest" description="Disordered" evidence="1">
    <location>
        <begin position="333"/>
        <end position="367"/>
    </location>
</feature>
<reference evidence="2" key="1">
    <citation type="journal article" date="2013" name="Nat. Biotechnol.">
        <title>Draft genome sequence of chickpea (Cicer arietinum) provides a resource for trait improvement.</title>
        <authorList>
            <person name="Varshney R.K."/>
            <person name="Song C."/>
            <person name="Saxena R.K."/>
            <person name="Azam S."/>
            <person name="Yu S."/>
            <person name="Sharpe A.G."/>
            <person name="Cannon S."/>
            <person name="Baek J."/>
            <person name="Rosen B.D."/>
            <person name="Tar'an B."/>
            <person name="Millan T."/>
            <person name="Zhang X."/>
            <person name="Ramsay L.D."/>
            <person name="Iwata A."/>
            <person name="Wang Y."/>
            <person name="Nelson W."/>
            <person name="Farmer A.D."/>
            <person name="Gaur P.M."/>
            <person name="Soderlund C."/>
            <person name="Penmetsa R.V."/>
            <person name="Xu C."/>
            <person name="Bharti A.K."/>
            <person name="He W."/>
            <person name="Winter P."/>
            <person name="Zhao S."/>
            <person name="Hane J.K."/>
            <person name="Carrasquilla-Garcia N."/>
            <person name="Condie J.A."/>
            <person name="Upadhyaya H.D."/>
            <person name="Luo M.C."/>
            <person name="Thudi M."/>
            <person name="Gowda C.L."/>
            <person name="Singh N.P."/>
            <person name="Lichtenzveig J."/>
            <person name="Gali K.K."/>
            <person name="Rubio J."/>
            <person name="Nadarajan N."/>
            <person name="Dolezel J."/>
            <person name="Bansal K.C."/>
            <person name="Xu X."/>
            <person name="Edwards D."/>
            <person name="Zhang G."/>
            <person name="Kahl G."/>
            <person name="Gil J."/>
            <person name="Singh K.B."/>
            <person name="Datta S.K."/>
            <person name="Jackson S.A."/>
            <person name="Wang J."/>
            <person name="Cook D.R."/>
        </authorList>
    </citation>
    <scope>NUCLEOTIDE SEQUENCE [LARGE SCALE GENOMIC DNA]</scope>
    <source>
        <strain evidence="2">cv. CDC Frontier</strain>
    </source>
</reference>
<feature type="compositionally biased region" description="Basic and acidic residues" evidence="1">
    <location>
        <begin position="176"/>
        <end position="185"/>
    </location>
</feature>
<dbReference type="Proteomes" id="UP000087171">
    <property type="component" value="Chromosome Ca6"/>
</dbReference>
<feature type="compositionally biased region" description="Polar residues" evidence="1">
    <location>
        <begin position="209"/>
        <end position="221"/>
    </location>
</feature>
<feature type="region of interest" description="Disordered" evidence="1">
    <location>
        <begin position="407"/>
        <end position="427"/>
    </location>
</feature>
<dbReference type="PANTHER" id="PTHR35117">
    <property type="entry name" value="MYOSIN-M HEAVY PROTEIN"/>
    <property type="match status" value="1"/>
</dbReference>
<feature type="compositionally biased region" description="Low complexity" evidence="1">
    <location>
        <begin position="411"/>
        <end position="422"/>
    </location>
</feature>
<dbReference type="STRING" id="3827.A0A1S2YLK4"/>
<dbReference type="PaxDb" id="3827-XP_004506650.1"/>
<feature type="compositionally biased region" description="Basic and acidic residues" evidence="1">
    <location>
        <begin position="333"/>
        <end position="349"/>
    </location>
</feature>
<dbReference type="PANTHER" id="PTHR35117:SF1">
    <property type="entry name" value="MYOSIN-M HEAVY PROTEIN"/>
    <property type="match status" value="1"/>
</dbReference>
<dbReference type="eggNOG" id="ENOG502QRK0">
    <property type="taxonomic scope" value="Eukaryota"/>
</dbReference>
<evidence type="ECO:0000313" key="3">
    <source>
        <dbReference type="RefSeq" id="XP_004506650.1"/>
    </source>
</evidence>
<feature type="compositionally biased region" description="Basic residues" evidence="1">
    <location>
        <begin position="193"/>
        <end position="206"/>
    </location>
</feature>
<dbReference type="AlphaFoldDB" id="A0A1S2YLK4"/>
<gene>
    <name evidence="3" type="primary">LOC101491910</name>
</gene>
<evidence type="ECO:0000256" key="1">
    <source>
        <dbReference type="SAM" id="MobiDB-lite"/>
    </source>
</evidence>
<accession>A0A1S2YLK4</accession>
<keyword evidence="2" id="KW-1185">Reference proteome</keyword>
<dbReference type="KEGG" id="cam:101491910"/>
<sequence>MGKQSKPKKPETFGKGKVTPIQVAFIVDRYLCDNNFSETRKSFRNEASSFIAHSPINEVPKSLLSLGEMLDEYICLKEQKVMLDQERVFMEQEKNRIQNLLHGVQNVMNVYIASKSISSTNVPVSNAKPVVVPQSKLGVPTNTITTQNTSNILSVPQSDNTIAENGNFTTPILSVSDRKRKDTKAVDAPSAAKRSRGSRSSSRKIPIHGQNTLPQSNGAANHQIVSHPSTAAQSSAVNCVPSGSQVQGSSVVKCLFNQPRASIPTNSPVPKTPPRANSNQSDTNISPPEISQTTSTCYTVISTKRVMVSPAKQMAYIESSHCISPVKMNSDKTIKRDHVRSRLDFDSSDRPQSLDLDKSLPPNETSNNEVHLFDMDFPNFDALGLDFSFTEMLNDLDFTCEDIGFLGDQAPSPSNDNPSGSPHECKGQVISELPSTLVESLCEKD</sequence>
<protein>
    <submittedName>
        <fullName evidence="3">Uncharacterized protein LOC101491910</fullName>
    </submittedName>
</protein>
<proteinExistence type="predicted"/>
<dbReference type="OrthoDB" id="1939654at2759"/>
<dbReference type="RefSeq" id="XP_004506650.1">
    <property type="nucleotide sequence ID" value="XM_004506593.3"/>
</dbReference>
<reference evidence="3" key="2">
    <citation type="submission" date="2025-08" db="UniProtKB">
        <authorList>
            <consortium name="RefSeq"/>
        </authorList>
    </citation>
    <scope>IDENTIFICATION</scope>
    <source>
        <tissue evidence="3">Etiolated seedlings</tissue>
    </source>
</reference>